<comment type="caution">
    <text evidence="1">The sequence shown here is derived from an EMBL/GenBank/DDBJ whole genome shotgun (WGS) entry which is preliminary data.</text>
</comment>
<protein>
    <submittedName>
        <fullName evidence="1">Uncharacterized protein</fullName>
    </submittedName>
</protein>
<dbReference type="Proteomes" id="UP001597286">
    <property type="component" value="Unassembled WGS sequence"/>
</dbReference>
<accession>A0ABW4P0R0</accession>
<proteinExistence type="predicted"/>
<sequence length="403" mass="43956">MAESTAGRNGRPDDPVARRAEITAQVRAWCESAHVVDGPLAGPAAELSQDAAVLIAAGHLDLETRQVLTNRRRLGRRLPDAGGYGQLRRLADEFSRADVKARQMRPGAMQVLASYRAGEVERRLLTARAHFVHSPSHYANGVRAIRRDRRDGVHLEPMQREVLFDALTRTPGPVSDRRGPTDQATVAALSATAERLAGLAQRTPWGATARKAADALAGATAEPGDRFADRFDALLYLAGRLYDRIDGSAAWRSDHFAVQRMQLDLADELMQIAVDTIALRGLEGELAAAMRSAHDDSSRDQILARRRALAPVWGQLVERVAALARIGDLLGEAERQLQSIAAVQRTMSLDSRIDDLVARAGNRELSTANTHNVGDQMGSVDELMLGYQALMHGDILALQSRLR</sequence>
<gene>
    <name evidence="1" type="ORF">ACFSJG_05600</name>
</gene>
<evidence type="ECO:0000313" key="2">
    <source>
        <dbReference type="Proteomes" id="UP001597286"/>
    </source>
</evidence>
<evidence type="ECO:0000313" key="1">
    <source>
        <dbReference type="EMBL" id="MFD1811681.1"/>
    </source>
</evidence>
<dbReference type="RefSeq" id="WP_378484210.1">
    <property type="nucleotide sequence ID" value="NZ_JBHUFB010000007.1"/>
</dbReference>
<dbReference type="EMBL" id="JBHUFB010000007">
    <property type="protein sequence ID" value="MFD1811681.1"/>
    <property type="molecule type" value="Genomic_DNA"/>
</dbReference>
<name>A0ABW4P0R0_9NOCA</name>
<reference evidence="2" key="1">
    <citation type="journal article" date="2019" name="Int. J. Syst. Evol. Microbiol.">
        <title>The Global Catalogue of Microorganisms (GCM) 10K type strain sequencing project: providing services to taxonomists for standard genome sequencing and annotation.</title>
        <authorList>
            <consortium name="The Broad Institute Genomics Platform"/>
            <consortium name="The Broad Institute Genome Sequencing Center for Infectious Disease"/>
            <person name="Wu L."/>
            <person name="Ma J."/>
        </authorList>
    </citation>
    <scope>NUCLEOTIDE SEQUENCE [LARGE SCALE GENOMIC DNA]</scope>
    <source>
        <strain evidence="2">DT72</strain>
    </source>
</reference>
<organism evidence="1 2">
    <name type="scientific">Rhodococcus gannanensis</name>
    <dbReference type="NCBI Taxonomy" id="1960308"/>
    <lineage>
        <taxon>Bacteria</taxon>
        <taxon>Bacillati</taxon>
        <taxon>Actinomycetota</taxon>
        <taxon>Actinomycetes</taxon>
        <taxon>Mycobacteriales</taxon>
        <taxon>Nocardiaceae</taxon>
        <taxon>Rhodococcus</taxon>
    </lineage>
</organism>
<keyword evidence="2" id="KW-1185">Reference proteome</keyword>